<reference evidence="1 2" key="1">
    <citation type="submission" date="2024-01" db="EMBL/GenBank/DDBJ databases">
        <title>Genome assemblies of Stephania.</title>
        <authorList>
            <person name="Yang L."/>
        </authorList>
    </citation>
    <scope>NUCLEOTIDE SEQUENCE [LARGE SCALE GENOMIC DNA]</scope>
    <source>
        <strain evidence="1">YNDBR</strain>
        <tissue evidence="1">Leaf</tissue>
    </source>
</reference>
<proteinExistence type="predicted"/>
<sequence>MEPETWRNKAVYDVAALGDMAVSHWPLELYLADVALVHNYNDYGGKAQYVQ</sequence>
<name>A0AAP0JLN5_9MAGN</name>
<evidence type="ECO:0000313" key="2">
    <source>
        <dbReference type="Proteomes" id="UP001420932"/>
    </source>
</evidence>
<dbReference type="Proteomes" id="UP001420932">
    <property type="component" value="Unassembled WGS sequence"/>
</dbReference>
<accession>A0AAP0JLN5</accession>
<evidence type="ECO:0000313" key="1">
    <source>
        <dbReference type="EMBL" id="KAK9135107.1"/>
    </source>
</evidence>
<dbReference type="AlphaFoldDB" id="A0AAP0JLN5"/>
<protein>
    <submittedName>
        <fullName evidence="1">Uncharacterized protein</fullName>
    </submittedName>
</protein>
<keyword evidence="2" id="KW-1185">Reference proteome</keyword>
<gene>
    <name evidence="1" type="ORF">Syun_014437</name>
</gene>
<organism evidence="1 2">
    <name type="scientific">Stephania yunnanensis</name>
    <dbReference type="NCBI Taxonomy" id="152371"/>
    <lineage>
        <taxon>Eukaryota</taxon>
        <taxon>Viridiplantae</taxon>
        <taxon>Streptophyta</taxon>
        <taxon>Embryophyta</taxon>
        <taxon>Tracheophyta</taxon>
        <taxon>Spermatophyta</taxon>
        <taxon>Magnoliopsida</taxon>
        <taxon>Ranunculales</taxon>
        <taxon>Menispermaceae</taxon>
        <taxon>Menispermoideae</taxon>
        <taxon>Cissampelideae</taxon>
        <taxon>Stephania</taxon>
    </lineage>
</organism>
<comment type="caution">
    <text evidence="1">The sequence shown here is derived from an EMBL/GenBank/DDBJ whole genome shotgun (WGS) entry which is preliminary data.</text>
</comment>
<dbReference type="EMBL" id="JBBNAF010000006">
    <property type="protein sequence ID" value="KAK9135107.1"/>
    <property type="molecule type" value="Genomic_DNA"/>
</dbReference>